<dbReference type="EMBL" id="PVZC01000001">
    <property type="protein sequence ID" value="PRY01561.1"/>
    <property type="molecule type" value="Genomic_DNA"/>
</dbReference>
<comment type="caution">
    <text evidence="1">The sequence shown here is derived from an EMBL/GenBank/DDBJ whole genome shotgun (WGS) entry which is preliminary data.</text>
</comment>
<organism evidence="1 2">
    <name type="scientific">Allonocardiopsis opalescens</name>
    <dbReference type="NCBI Taxonomy" id="1144618"/>
    <lineage>
        <taxon>Bacteria</taxon>
        <taxon>Bacillati</taxon>
        <taxon>Actinomycetota</taxon>
        <taxon>Actinomycetes</taxon>
        <taxon>Streptosporangiales</taxon>
        <taxon>Allonocardiopsis</taxon>
    </lineage>
</organism>
<keyword evidence="2" id="KW-1185">Reference proteome</keyword>
<name>A0A2T0QCG0_9ACTN</name>
<accession>A0A2T0QCG0</accession>
<protein>
    <submittedName>
        <fullName evidence="1">Uncharacterized protein</fullName>
    </submittedName>
</protein>
<dbReference type="Proteomes" id="UP000237846">
    <property type="component" value="Unassembled WGS sequence"/>
</dbReference>
<dbReference type="AlphaFoldDB" id="A0A2T0QCG0"/>
<evidence type="ECO:0000313" key="2">
    <source>
        <dbReference type="Proteomes" id="UP000237846"/>
    </source>
</evidence>
<gene>
    <name evidence="1" type="ORF">CLV72_101144</name>
</gene>
<sequence length="94" mass="9521">MGITTGTAVRVLGTAAAAAALVWGLGTPAHARTQYECVLAEFPTEDGIRAILCQGEGTGSGRLFIISEAAAYDCADITRNDDGSVDATGCAEQG</sequence>
<reference evidence="1 2" key="1">
    <citation type="submission" date="2018-03" db="EMBL/GenBank/DDBJ databases">
        <title>Genomic Encyclopedia of Archaeal and Bacterial Type Strains, Phase II (KMG-II): from individual species to whole genera.</title>
        <authorList>
            <person name="Goeker M."/>
        </authorList>
    </citation>
    <scope>NUCLEOTIDE SEQUENCE [LARGE SCALE GENOMIC DNA]</scope>
    <source>
        <strain evidence="1 2">DSM 45601</strain>
    </source>
</reference>
<evidence type="ECO:0000313" key="1">
    <source>
        <dbReference type="EMBL" id="PRY01561.1"/>
    </source>
</evidence>
<dbReference type="RefSeq" id="WP_106237483.1">
    <property type="nucleotide sequence ID" value="NZ_PVZC01000001.1"/>
</dbReference>
<proteinExistence type="predicted"/>